<evidence type="ECO:0000256" key="8">
    <source>
        <dbReference type="ARBA" id="ARBA00022833"/>
    </source>
</evidence>
<keyword evidence="5 13" id="KW-0436">Ligase</keyword>
<dbReference type="Pfam" id="PF01411">
    <property type="entry name" value="tRNA-synt_2c"/>
    <property type="match status" value="1"/>
</dbReference>
<dbReference type="SUPFAM" id="SSF55186">
    <property type="entry name" value="ThrRS/AlaRS common domain"/>
    <property type="match status" value="1"/>
</dbReference>
<dbReference type="SUPFAM" id="SSF50447">
    <property type="entry name" value="Translation proteins"/>
    <property type="match status" value="1"/>
</dbReference>
<dbReference type="PRINTS" id="PR00980">
    <property type="entry name" value="TRNASYNTHALA"/>
</dbReference>
<dbReference type="NCBIfam" id="TIGR00344">
    <property type="entry name" value="alaS"/>
    <property type="match status" value="1"/>
</dbReference>
<dbReference type="Gene3D" id="3.30.54.20">
    <property type="match status" value="1"/>
</dbReference>
<dbReference type="InterPro" id="IPR018165">
    <property type="entry name" value="Ala-tRNA-synth_IIc_core"/>
</dbReference>
<dbReference type="SUPFAM" id="SSF101353">
    <property type="entry name" value="Putative anticodon-binding domain of alanyl-tRNA synthetase (AlaRS)"/>
    <property type="match status" value="1"/>
</dbReference>
<keyword evidence="11 13" id="KW-0648">Protein biosynthesis</keyword>
<dbReference type="SMART" id="SM00863">
    <property type="entry name" value="tRNA_SAD"/>
    <property type="match status" value="1"/>
</dbReference>
<keyword evidence="12 13" id="KW-0030">Aminoacyl-tRNA synthetase</keyword>
<evidence type="ECO:0000256" key="4">
    <source>
        <dbReference type="ARBA" id="ARBA00022555"/>
    </source>
</evidence>
<dbReference type="InterPro" id="IPR045864">
    <property type="entry name" value="aa-tRNA-synth_II/BPL/LPL"/>
</dbReference>
<keyword evidence="3 13" id="KW-0963">Cytoplasm</keyword>
<dbReference type="InterPro" id="IPR022429">
    <property type="entry name" value="Ala-tRNA_lgiase_arc"/>
</dbReference>
<name>A0A0M0BSF9_9ARCH</name>
<keyword evidence="14" id="KW-0175">Coiled coil</keyword>
<dbReference type="Pfam" id="PF07973">
    <property type="entry name" value="tRNA_SAD"/>
    <property type="match status" value="1"/>
</dbReference>
<dbReference type="Gene3D" id="3.30.930.10">
    <property type="entry name" value="Bira Bifunctional Protein, Domain 2"/>
    <property type="match status" value="1"/>
</dbReference>
<dbReference type="GO" id="GO:0006419">
    <property type="term" value="P:alanyl-tRNA aminoacylation"/>
    <property type="evidence" value="ECO:0007669"/>
    <property type="project" value="UniProtKB-UniRule"/>
</dbReference>
<reference evidence="16 17" key="1">
    <citation type="submission" date="2015-06" db="EMBL/GenBank/DDBJ databases">
        <title>New insights into the roles of widespread benthic archaea in carbon and nitrogen cycling.</title>
        <authorList>
            <person name="Lazar C.S."/>
            <person name="Baker B.J."/>
            <person name="Seitz K.W."/>
            <person name="Hyde A.S."/>
            <person name="Dick G.J."/>
            <person name="Hinrichs K.-U."/>
            <person name="Teske A.P."/>
        </authorList>
    </citation>
    <scope>NUCLEOTIDE SEQUENCE [LARGE SCALE GENOMIC DNA]</scope>
    <source>
        <strain evidence="16">DG-45</strain>
    </source>
</reference>
<dbReference type="Proteomes" id="UP000037210">
    <property type="component" value="Unassembled WGS sequence"/>
</dbReference>
<evidence type="ECO:0000313" key="17">
    <source>
        <dbReference type="Proteomes" id="UP000037210"/>
    </source>
</evidence>
<dbReference type="EMBL" id="LFWZ01000007">
    <property type="protein sequence ID" value="KON31315.1"/>
    <property type="molecule type" value="Genomic_DNA"/>
</dbReference>
<keyword evidence="7 13" id="KW-0547">Nucleotide-binding</keyword>
<dbReference type="Gene3D" id="6.10.250.550">
    <property type="match status" value="1"/>
</dbReference>
<dbReference type="GO" id="GO:0008270">
    <property type="term" value="F:zinc ion binding"/>
    <property type="evidence" value="ECO:0007669"/>
    <property type="project" value="UniProtKB-UniRule"/>
</dbReference>
<evidence type="ECO:0000256" key="1">
    <source>
        <dbReference type="ARBA" id="ARBA00004496"/>
    </source>
</evidence>
<protein>
    <recommendedName>
        <fullName evidence="13">Alanine--tRNA ligase</fullName>
        <ecNumber evidence="13">6.1.1.7</ecNumber>
    </recommendedName>
    <alternativeName>
        <fullName evidence="13">Alanyl-tRNA synthetase</fullName>
        <shortName evidence="13">AlaRS</shortName>
    </alternativeName>
</protein>
<dbReference type="Gene3D" id="3.30.980.10">
    <property type="entry name" value="Threonyl-trna Synthetase, Chain A, domain 2"/>
    <property type="match status" value="1"/>
</dbReference>
<keyword evidence="10 13" id="KW-0694">RNA-binding</keyword>
<dbReference type="GO" id="GO:0004813">
    <property type="term" value="F:alanine-tRNA ligase activity"/>
    <property type="evidence" value="ECO:0007669"/>
    <property type="project" value="UniProtKB-UniRule"/>
</dbReference>
<feature type="coiled-coil region" evidence="14">
    <location>
        <begin position="761"/>
        <end position="788"/>
    </location>
</feature>
<keyword evidence="4 13" id="KW-0820">tRNA-binding</keyword>
<accession>A0A0M0BSF9</accession>
<keyword evidence="8 13" id="KW-0862">Zinc</keyword>
<comment type="similarity">
    <text evidence="2 13">Belongs to the class-II aminoacyl-tRNA synthetase family.</text>
</comment>
<dbReference type="PATRIC" id="fig|1685127.3.peg.238"/>
<evidence type="ECO:0000256" key="5">
    <source>
        <dbReference type="ARBA" id="ARBA00022598"/>
    </source>
</evidence>
<feature type="domain" description="Alanyl-transfer RNA synthetases family profile" evidence="15">
    <location>
        <begin position="60"/>
        <end position="745"/>
    </location>
</feature>
<dbReference type="InterPro" id="IPR018162">
    <property type="entry name" value="Ala-tRNA-ligase_IIc_anticod-bd"/>
</dbReference>
<comment type="function">
    <text evidence="13">Catalyzes the attachment of alanine to tRNA(Ala) in a two-step reaction: alanine is first activated by ATP to form Ala-AMP and then transferred to the acceptor end of tRNA(Ala). Also edits incorrectly charged Ser-tRNA(Ala) and Gly-tRNA(Ala) via its editing domain.</text>
</comment>
<feature type="binding site" evidence="13">
    <location>
        <position position="598"/>
    </location>
    <ligand>
        <name>Zn(2+)</name>
        <dbReference type="ChEBI" id="CHEBI:29105"/>
    </ligand>
</feature>
<keyword evidence="6 13" id="KW-0479">Metal-binding</keyword>
<sequence>MEVPPDEFGLPFFEENGFVRRFCPTCGSHYWTQVPDAESCGDAPCVHYTFIGDPPINRRLDVAGMRERFLSFFEERGHKRISPYPVVARWRDDLMVTIASIIDFQPYVTEGILPPPANPLVISQPCIRFEDIDLVGHTAGRHFTIFEMGGHHAFNYRGRPQVYWKDETVRLHHELLTRDLGVPSEMVTYKEGLWSGGGNAGFDLEGCVAGLEISTLVFMMYRVVGDRFEAMPIQVVDTGYGIERWSWLSQGTPSAFHAIYGPIMEKALGWAGLTGIDEGLLAEAAKYSTLSDPRDKAREHTRLAAAIGVEHAELDLLLTPVESVYAALDHTKCMAFILSEGVVPSNVREGYLARLLFRRSFRMLRRIGAEDRLPDLVEAQIEYWGRDFPQLREMRDEIMEMVAVEGEKYRETLRRGSGLVRRYLRQEGDAIPVDQLVEFYDSHGLTPEDVVDAAADTGVSLTAPDDFYALVAMRHMTGGTATRDDTEAELARKVEGLGKTRTLFYEDPYMGEFEAEVVSVIDGRYVVLDGTAFYAEGGGQISDTGRLVKGSEGAAVVDVQSVEGVLLHEVEGATRFREDDKVKGIIDWERRLALMRSHTATHLLLGAARRVLGDHAWQAGAQKGVESSRLDVSHYRRLTREEVEAIEALANGVVAEGRPVDAGWMPRNEAEARYGFRLYQGGAVPGREIRVVEVRDWDVEACGGAHLRSTSEVGLVKILGTERVQDGVERIVFAAGPYALAEVQGRERALLDVAELLGAPLEKVREAASNAVETVKRLRHEVEALRQTASRQMAVALRDRAEGVGDTTVIVEAIDEGADFIIEVGNALTRQVEGSVVAVMHSGVESRVVVAASDAAVERGFNAGRLASEVARIIGGGGGGGVRFGQGGGGDVERFKESRMRILKAVEEQLR</sequence>
<dbReference type="InterPro" id="IPR009000">
    <property type="entry name" value="Transl_B-barrel_sf"/>
</dbReference>
<comment type="catalytic activity">
    <reaction evidence="13">
        <text>tRNA(Ala) + L-alanine + ATP = L-alanyl-tRNA(Ala) + AMP + diphosphate</text>
        <dbReference type="Rhea" id="RHEA:12540"/>
        <dbReference type="Rhea" id="RHEA-COMP:9657"/>
        <dbReference type="Rhea" id="RHEA-COMP:9923"/>
        <dbReference type="ChEBI" id="CHEBI:30616"/>
        <dbReference type="ChEBI" id="CHEBI:33019"/>
        <dbReference type="ChEBI" id="CHEBI:57972"/>
        <dbReference type="ChEBI" id="CHEBI:78442"/>
        <dbReference type="ChEBI" id="CHEBI:78497"/>
        <dbReference type="ChEBI" id="CHEBI:456215"/>
        <dbReference type="EC" id="6.1.1.7"/>
    </reaction>
</comment>
<evidence type="ECO:0000259" key="15">
    <source>
        <dbReference type="PROSITE" id="PS50860"/>
    </source>
</evidence>
<evidence type="ECO:0000256" key="6">
    <source>
        <dbReference type="ARBA" id="ARBA00022723"/>
    </source>
</evidence>
<dbReference type="GO" id="GO:0002161">
    <property type="term" value="F:aminoacyl-tRNA deacylase activity"/>
    <property type="evidence" value="ECO:0007669"/>
    <property type="project" value="TreeGrafter"/>
</dbReference>
<dbReference type="PROSITE" id="PS50860">
    <property type="entry name" value="AA_TRNA_LIGASE_II_ALA"/>
    <property type="match status" value="1"/>
</dbReference>
<dbReference type="FunFam" id="3.30.54.20:FF:000005">
    <property type="entry name" value="Alanine--tRNA ligase"/>
    <property type="match status" value="1"/>
</dbReference>
<evidence type="ECO:0000256" key="13">
    <source>
        <dbReference type="HAMAP-Rule" id="MF_00036"/>
    </source>
</evidence>
<dbReference type="InterPro" id="IPR002318">
    <property type="entry name" value="Ala-tRNA-lgiase_IIc"/>
</dbReference>
<dbReference type="GO" id="GO:0005524">
    <property type="term" value="F:ATP binding"/>
    <property type="evidence" value="ECO:0007669"/>
    <property type="project" value="UniProtKB-UniRule"/>
</dbReference>
<dbReference type="InterPro" id="IPR050058">
    <property type="entry name" value="Ala-tRNA_ligase"/>
</dbReference>
<dbReference type="FunFam" id="2.40.30.130:FF:000010">
    <property type="entry name" value="Alanine--tRNA ligase"/>
    <property type="match status" value="1"/>
</dbReference>
<evidence type="ECO:0000256" key="3">
    <source>
        <dbReference type="ARBA" id="ARBA00022490"/>
    </source>
</evidence>
<dbReference type="InterPro" id="IPR018163">
    <property type="entry name" value="Thr/Ala-tRNA-synth_IIc_edit"/>
</dbReference>
<comment type="cofactor">
    <cofactor evidence="13">
        <name>Zn(2+)</name>
        <dbReference type="ChEBI" id="CHEBI:29105"/>
    </cofactor>
    <text evidence="13">Binds 1 zinc ion per subunit.</text>
</comment>
<dbReference type="PANTHER" id="PTHR11777">
    <property type="entry name" value="ALANYL-TRNA SYNTHETASE"/>
    <property type="match status" value="1"/>
</dbReference>
<dbReference type="Gene3D" id="2.40.30.130">
    <property type="match status" value="1"/>
</dbReference>
<dbReference type="Gene3D" id="3.10.310.40">
    <property type="match status" value="1"/>
</dbReference>
<feature type="binding site" evidence="13">
    <location>
        <position position="702"/>
    </location>
    <ligand>
        <name>Zn(2+)</name>
        <dbReference type="ChEBI" id="CHEBI:29105"/>
    </ligand>
</feature>
<evidence type="ECO:0000256" key="14">
    <source>
        <dbReference type="SAM" id="Coils"/>
    </source>
</evidence>
<evidence type="ECO:0000256" key="11">
    <source>
        <dbReference type="ARBA" id="ARBA00022917"/>
    </source>
</evidence>
<dbReference type="SUPFAM" id="SSF55681">
    <property type="entry name" value="Class II aaRS and biotin synthetases"/>
    <property type="match status" value="1"/>
</dbReference>
<comment type="subcellular location">
    <subcellularLocation>
        <location evidence="1 13">Cytoplasm</location>
    </subcellularLocation>
</comment>
<dbReference type="InterPro" id="IPR012947">
    <property type="entry name" value="tRNA_SAD"/>
</dbReference>
<feature type="binding site" evidence="13">
    <location>
        <position position="706"/>
    </location>
    <ligand>
        <name>Zn(2+)</name>
        <dbReference type="ChEBI" id="CHEBI:29105"/>
    </ligand>
</feature>
<dbReference type="EC" id="6.1.1.7" evidence="13"/>
<gene>
    <name evidence="13" type="primary">alaS</name>
    <name evidence="16" type="ORF">AC482_01075</name>
</gene>
<dbReference type="NCBIfam" id="TIGR03683">
    <property type="entry name" value="A-tRNA_syn_arch"/>
    <property type="match status" value="1"/>
</dbReference>
<comment type="caution">
    <text evidence="16">The sequence shown here is derived from an EMBL/GenBank/DDBJ whole genome shotgun (WGS) entry which is preliminary data.</text>
</comment>
<dbReference type="PANTHER" id="PTHR11777:SF9">
    <property type="entry name" value="ALANINE--TRNA LIGASE, CYTOPLASMIC"/>
    <property type="match status" value="1"/>
</dbReference>
<evidence type="ECO:0000313" key="16">
    <source>
        <dbReference type="EMBL" id="KON31315.1"/>
    </source>
</evidence>
<dbReference type="GO" id="GO:0000049">
    <property type="term" value="F:tRNA binding"/>
    <property type="evidence" value="ECO:0007669"/>
    <property type="project" value="UniProtKB-KW"/>
</dbReference>
<evidence type="ECO:0000256" key="10">
    <source>
        <dbReference type="ARBA" id="ARBA00022884"/>
    </source>
</evidence>
<feature type="binding site" evidence="13">
    <location>
        <position position="602"/>
    </location>
    <ligand>
        <name>Zn(2+)</name>
        <dbReference type="ChEBI" id="CHEBI:29105"/>
    </ligand>
</feature>
<keyword evidence="9 13" id="KW-0067">ATP-binding</keyword>
<comment type="domain">
    <text evidence="13">Consists of three domains; the N-terminal catalytic domain, the editing domain and the C-terminal C-Ala domain. The editing domain removes incorrectly charged amino acids, while the C-Ala domain, along with tRNA(Ala), serves as a bridge to cooperatively bring together the editing and aminoacylation centers thus stimulating deacylation of misacylated tRNAs.</text>
</comment>
<dbReference type="FunFam" id="3.30.980.10:FF:000004">
    <property type="entry name" value="Alanine--tRNA ligase, cytoplasmic"/>
    <property type="match status" value="1"/>
</dbReference>
<evidence type="ECO:0000256" key="12">
    <source>
        <dbReference type="ARBA" id="ARBA00023146"/>
    </source>
</evidence>
<evidence type="ECO:0000256" key="9">
    <source>
        <dbReference type="ARBA" id="ARBA00022840"/>
    </source>
</evidence>
<dbReference type="InterPro" id="IPR018164">
    <property type="entry name" value="Ala-tRNA-synth_IIc_N"/>
</dbReference>
<evidence type="ECO:0000256" key="7">
    <source>
        <dbReference type="ARBA" id="ARBA00022741"/>
    </source>
</evidence>
<dbReference type="HAMAP" id="MF_00036_A">
    <property type="entry name" value="Ala_tRNA_synth_A"/>
    <property type="match status" value="1"/>
</dbReference>
<proteinExistence type="inferred from homology"/>
<dbReference type="AlphaFoldDB" id="A0A0M0BSF9"/>
<evidence type="ECO:0000256" key="2">
    <source>
        <dbReference type="ARBA" id="ARBA00008226"/>
    </source>
</evidence>
<dbReference type="GO" id="GO:0005737">
    <property type="term" value="C:cytoplasm"/>
    <property type="evidence" value="ECO:0007669"/>
    <property type="project" value="UniProtKB-SubCell"/>
</dbReference>
<organism evidence="16 17">
    <name type="scientific">miscellaneous Crenarchaeota group-15 archaeon DG-45</name>
    <dbReference type="NCBI Taxonomy" id="1685127"/>
    <lineage>
        <taxon>Archaea</taxon>
        <taxon>Candidatus Bathyarchaeota</taxon>
        <taxon>MCG-15</taxon>
    </lineage>
</organism>